<dbReference type="AlphaFoldDB" id="A0A7W6H503"/>
<keyword evidence="2" id="KW-0456">Lyase</keyword>
<dbReference type="EMBL" id="JACIEK010000006">
    <property type="protein sequence ID" value="MBB3998675.1"/>
    <property type="molecule type" value="Genomic_DNA"/>
</dbReference>
<dbReference type="Proteomes" id="UP000542776">
    <property type="component" value="Unassembled WGS sequence"/>
</dbReference>
<dbReference type="InterPro" id="IPR025870">
    <property type="entry name" value="Glyoxalase-like_dom"/>
</dbReference>
<accession>A0A7W6H503</accession>
<gene>
    <name evidence="2" type="ORF">GGR04_002523</name>
</gene>
<dbReference type="PANTHER" id="PTHR40265:SF1">
    <property type="entry name" value="GLYOXALASE-LIKE DOMAIN-CONTAINING PROTEIN"/>
    <property type="match status" value="1"/>
</dbReference>
<evidence type="ECO:0000259" key="1">
    <source>
        <dbReference type="PROSITE" id="PS51819"/>
    </source>
</evidence>
<dbReference type="InterPro" id="IPR037523">
    <property type="entry name" value="VOC_core"/>
</dbReference>
<keyword evidence="3" id="KW-1185">Reference proteome</keyword>
<dbReference type="GO" id="GO:0016829">
    <property type="term" value="F:lyase activity"/>
    <property type="evidence" value="ECO:0007669"/>
    <property type="project" value="UniProtKB-KW"/>
</dbReference>
<dbReference type="Gene3D" id="3.10.180.10">
    <property type="entry name" value="2,3-Dihydroxybiphenyl 1,2-Dioxygenase, domain 1"/>
    <property type="match status" value="1"/>
</dbReference>
<dbReference type="Pfam" id="PF13468">
    <property type="entry name" value="Glyoxalase_3"/>
    <property type="match status" value="1"/>
</dbReference>
<dbReference type="RefSeq" id="WP_183200212.1">
    <property type="nucleotide sequence ID" value="NZ_JACIEK010000006.1"/>
</dbReference>
<dbReference type="GO" id="GO:0051213">
    <property type="term" value="F:dioxygenase activity"/>
    <property type="evidence" value="ECO:0007669"/>
    <property type="project" value="UniProtKB-KW"/>
</dbReference>
<comment type="caution">
    <text evidence="2">The sequence shown here is derived from an EMBL/GenBank/DDBJ whole genome shotgun (WGS) entry which is preliminary data.</text>
</comment>
<keyword evidence="2" id="KW-0560">Oxidoreductase</keyword>
<dbReference type="PROSITE" id="PS51819">
    <property type="entry name" value="VOC"/>
    <property type="match status" value="1"/>
</dbReference>
<name>A0A7W6H503_9HYPH</name>
<organism evidence="2 3">
    <name type="scientific">Aureimonas pseudogalii</name>
    <dbReference type="NCBI Taxonomy" id="1744844"/>
    <lineage>
        <taxon>Bacteria</taxon>
        <taxon>Pseudomonadati</taxon>
        <taxon>Pseudomonadota</taxon>
        <taxon>Alphaproteobacteria</taxon>
        <taxon>Hyphomicrobiales</taxon>
        <taxon>Aurantimonadaceae</taxon>
        <taxon>Aureimonas</taxon>
    </lineage>
</organism>
<protein>
    <submittedName>
        <fullName evidence="2">Catechol 2,3-dioxygenase-like lactoylglutathione lyase family enzyme</fullName>
    </submittedName>
</protein>
<sequence>MTFESGLEGREVDHVVLAVDSLDEARRWFENFGFLVAPDALHPFGTANACIFLADGCYVELLAVGDAEAYERALREGATFVRHDASVRADRAMPCLSGIALRSEDAAADRDRLVAKGLSEGDLFDFGRDFQQPDGTRGRVSFSLAFAQSGPAEPLLFFCQPTGDRPDRSVLTRHPNGACGLAGIVLDPERLSPGKLDAVRGGTYDHSPFRFDPSDQTPQGDARSGLVFSVAQSEAAAHSYGDSATRHSILGSGAGPFLIFEDIP</sequence>
<dbReference type="SUPFAM" id="SSF54593">
    <property type="entry name" value="Glyoxalase/Bleomycin resistance protein/Dihydroxybiphenyl dioxygenase"/>
    <property type="match status" value="1"/>
</dbReference>
<feature type="domain" description="VOC" evidence="1">
    <location>
        <begin position="11"/>
        <end position="161"/>
    </location>
</feature>
<dbReference type="PANTHER" id="PTHR40265">
    <property type="entry name" value="BLL2707 PROTEIN"/>
    <property type="match status" value="1"/>
</dbReference>
<reference evidence="2 3" key="1">
    <citation type="submission" date="2020-08" db="EMBL/GenBank/DDBJ databases">
        <title>Genomic Encyclopedia of Type Strains, Phase IV (KMG-IV): sequencing the most valuable type-strain genomes for metagenomic binning, comparative biology and taxonomic classification.</title>
        <authorList>
            <person name="Goeker M."/>
        </authorList>
    </citation>
    <scope>NUCLEOTIDE SEQUENCE [LARGE SCALE GENOMIC DNA]</scope>
    <source>
        <strain evidence="2 3">DSM 102238</strain>
    </source>
</reference>
<proteinExistence type="predicted"/>
<evidence type="ECO:0000313" key="3">
    <source>
        <dbReference type="Proteomes" id="UP000542776"/>
    </source>
</evidence>
<keyword evidence="2" id="KW-0223">Dioxygenase</keyword>
<dbReference type="InterPro" id="IPR029068">
    <property type="entry name" value="Glyas_Bleomycin-R_OHBP_Dase"/>
</dbReference>
<evidence type="ECO:0000313" key="2">
    <source>
        <dbReference type="EMBL" id="MBB3998675.1"/>
    </source>
</evidence>